<evidence type="ECO:0000256" key="4">
    <source>
        <dbReference type="ARBA" id="ARBA00023315"/>
    </source>
</evidence>
<keyword evidence="8" id="KW-1185">Reference proteome</keyword>
<dbReference type="PANTHER" id="PTHR36449:SF1">
    <property type="entry name" value="ACETYLTRANSFERASE"/>
    <property type="match status" value="1"/>
</dbReference>
<evidence type="ECO:0000256" key="5">
    <source>
        <dbReference type="ARBA" id="ARBA00049880"/>
    </source>
</evidence>
<name>A0A923M5M6_9BURK</name>
<keyword evidence="1" id="KW-0678">Repressor</keyword>
<dbReference type="PROSITE" id="PS51186">
    <property type="entry name" value="GNAT"/>
    <property type="match status" value="1"/>
</dbReference>
<dbReference type="RefSeq" id="WP_187081152.1">
    <property type="nucleotide sequence ID" value="NZ_JACORU010000003.1"/>
</dbReference>
<evidence type="ECO:0000256" key="1">
    <source>
        <dbReference type="ARBA" id="ARBA00022491"/>
    </source>
</evidence>
<dbReference type="SUPFAM" id="SSF55729">
    <property type="entry name" value="Acyl-CoA N-acyltransferases (Nat)"/>
    <property type="match status" value="1"/>
</dbReference>
<comment type="caution">
    <text evidence="7">The sequence shown here is derived from an EMBL/GenBank/DDBJ whole genome shotgun (WGS) entry which is preliminary data.</text>
</comment>
<keyword evidence="4" id="KW-0012">Acyltransferase</keyword>
<accession>A0A923M5M6</accession>
<evidence type="ECO:0000256" key="3">
    <source>
        <dbReference type="ARBA" id="ARBA00022679"/>
    </source>
</evidence>
<sequence>MGAVKAPPLHAPCLITPQHDAAAFTCKHEELSEWLRRRALANQASGSSRTYVVCDAAGAVIGYYALAPGAVANRTAPGSIRRNSPDPVPVFVLGRLAVHSEWAGRGIGSGLLKDALLRAAQAASIVGGHALLCHAIDEDAKAFYLKHGFKASPIEPLTVMLGLKDFPKLL</sequence>
<dbReference type="InterPro" id="IPR000182">
    <property type="entry name" value="GNAT_dom"/>
</dbReference>
<comment type="catalytic activity">
    <reaction evidence="5">
        <text>glycyl-tRNA(Gly) + acetyl-CoA = N-acetylglycyl-tRNA(Gly) + CoA + H(+)</text>
        <dbReference type="Rhea" id="RHEA:81867"/>
        <dbReference type="Rhea" id="RHEA-COMP:9683"/>
        <dbReference type="Rhea" id="RHEA-COMP:19766"/>
        <dbReference type="ChEBI" id="CHEBI:15378"/>
        <dbReference type="ChEBI" id="CHEBI:57287"/>
        <dbReference type="ChEBI" id="CHEBI:57288"/>
        <dbReference type="ChEBI" id="CHEBI:78522"/>
        <dbReference type="ChEBI" id="CHEBI:232036"/>
    </reaction>
</comment>
<dbReference type="PANTHER" id="PTHR36449">
    <property type="entry name" value="ACETYLTRANSFERASE-RELATED"/>
    <property type="match status" value="1"/>
</dbReference>
<evidence type="ECO:0000313" key="8">
    <source>
        <dbReference type="Proteomes" id="UP000596827"/>
    </source>
</evidence>
<reference evidence="7" key="1">
    <citation type="submission" date="2020-08" db="EMBL/GenBank/DDBJ databases">
        <title>Ramlibacter sp. GTP1 16S ribosomal RNA gene genome sequencing and assembly.</title>
        <authorList>
            <person name="Kang M."/>
        </authorList>
    </citation>
    <scope>NUCLEOTIDE SEQUENCE</scope>
    <source>
        <strain evidence="7">GTP1</strain>
    </source>
</reference>
<gene>
    <name evidence="7" type="ORF">H8R02_09420</name>
</gene>
<dbReference type="Pfam" id="PF13508">
    <property type="entry name" value="Acetyltransf_7"/>
    <property type="match status" value="1"/>
</dbReference>
<dbReference type="AlphaFoldDB" id="A0A923M5M6"/>
<evidence type="ECO:0000313" key="7">
    <source>
        <dbReference type="EMBL" id="MBC5764667.1"/>
    </source>
</evidence>
<dbReference type="CDD" id="cd04301">
    <property type="entry name" value="NAT_SF"/>
    <property type="match status" value="1"/>
</dbReference>
<dbReference type="Proteomes" id="UP000596827">
    <property type="component" value="Unassembled WGS sequence"/>
</dbReference>
<dbReference type="Gene3D" id="3.40.630.30">
    <property type="match status" value="1"/>
</dbReference>
<proteinExistence type="predicted"/>
<evidence type="ECO:0000256" key="2">
    <source>
        <dbReference type="ARBA" id="ARBA00022649"/>
    </source>
</evidence>
<dbReference type="GO" id="GO:0016747">
    <property type="term" value="F:acyltransferase activity, transferring groups other than amino-acyl groups"/>
    <property type="evidence" value="ECO:0007669"/>
    <property type="project" value="InterPro"/>
</dbReference>
<keyword evidence="3" id="KW-0808">Transferase</keyword>
<keyword evidence="2" id="KW-1277">Toxin-antitoxin system</keyword>
<evidence type="ECO:0000259" key="6">
    <source>
        <dbReference type="PROSITE" id="PS51186"/>
    </source>
</evidence>
<protein>
    <submittedName>
        <fullName evidence="7">GNAT family N-acetyltransferase</fullName>
    </submittedName>
</protein>
<dbReference type="EMBL" id="JACORU010000003">
    <property type="protein sequence ID" value="MBC5764667.1"/>
    <property type="molecule type" value="Genomic_DNA"/>
</dbReference>
<organism evidence="7 8">
    <name type="scientific">Ramlibacter albus</name>
    <dbReference type="NCBI Taxonomy" id="2079448"/>
    <lineage>
        <taxon>Bacteria</taxon>
        <taxon>Pseudomonadati</taxon>
        <taxon>Pseudomonadota</taxon>
        <taxon>Betaproteobacteria</taxon>
        <taxon>Burkholderiales</taxon>
        <taxon>Comamonadaceae</taxon>
        <taxon>Ramlibacter</taxon>
    </lineage>
</organism>
<dbReference type="InterPro" id="IPR016181">
    <property type="entry name" value="Acyl_CoA_acyltransferase"/>
</dbReference>
<feature type="domain" description="N-acetyltransferase" evidence="6">
    <location>
        <begin position="9"/>
        <end position="170"/>
    </location>
</feature>